<sequence length="55" mass="6229">METVKKTKANATFIMISGVYCNEIVFQAYAKGIEFYIKKPINVVELTSSITRILI</sequence>
<name>A0ABN1ILC7_9CLOT</name>
<protein>
    <recommendedName>
        <fullName evidence="3">Stage 0 sporulation protein A homolog</fullName>
    </recommendedName>
</protein>
<dbReference type="Proteomes" id="UP001500339">
    <property type="component" value="Unassembled WGS sequence"/>
</dbReference>
<comment type="caution">
    <text evidence="1">The sequence shown here is derived from an EMBL/GenBank/DDBJ whole genome shotgun (WGS) entry which is preliminary data.</text>
</comment>
<accession>A0ABN1ILC7</accession>
<dbReference type="InterPro" id="IPR011006">
    <property type="entry name" value="CheY-like_superfamily"/>
</dbReference>
<evidence type="ECO:0000313" key="1">
    <source>
        <dbReference type="EMBL" id="GAA0716726.1"/>
    </source>
</evidence>
<dbReference type="SUPFAM" id="SSF52172">
    <property type="entry name" value="CheY-like"/>
    <property type="match status" value="1"/>
</dbReference>
<proteinExistence type="predicted"/>
<keyword evidence="2" id="KW-1185">Reference proteome</keyword>
<evidence type="ECO:0000313" key="2">
    <source>
        <dbReference type="Proteomes" id="UP001500339"/>
    </source>
</evidence>
<evidence type="ECO:0008006" key="3">
    <source>
        <dbReference type="Google" id="ProtNLM"/>
    </source>
</evidence>
<reference evidence="1 2" key="1">
    <citation type="journal article" date="2019" name="Int. J. Syst. Evol. Microbiol.">
        <title>The Global Catalogue of Microorganisms (GCM) 10K type strain sequencing project: providing services to taxonomists for standard genome sequencing and annotation.</title>
        <authorList>
            <consortium name="The Broad Institute Genomics Platform"/>
            <consortium name="The Broad Institute Genome Sequencing Center for Infectious Disease"/>
            <person name="Wu L."/>
            <person name="Ma J."/>
        </authorList>
    </citation>
    <scope>NUCLEOTIDE SEQUENCE [LARGE SCALE GENOMIC DNA]</scope>
    <source>
        <strain evidence="1 2">JCM 1405</strain>
    </source>
</reference>
<gene>
    <name evidence="1" type="ORF">GCM10008905_01590</name>
</gene>
<dbReference type="EMBL" id="BAAACF010000001">
    <property type="protein sequence ID" value="GAA0716726.1"/>
    <property type="molecule type" value="Genomic_DNA"/>
</dbReference>
<dbReference type="Gene3D" id="3.40.50.2300">
    <property type="match status" value="1"/>
</dbReference>
<organism evidence="1 2">
    <name type="scientific">Clostridium malenominatum</name>
    <dbReference type="NCBI Taxonomy" id="1539"/>
    <lineage>
        <taxon>Bacteria</taxon>
        <taxon>Bacillati</taxon>
        <taxon>Bacillota</taxon>
        <taxon>Clostridia</taxon>
        <taxon>Eubacteriales</taxon>
        <taxon>Clostridiaceae</taxon>
        <taxon>Clostridium</taxon>
    </lineage>
</organism>